<evidence type="ECO:0000313" key="13">
    <source>
        <dbReference type="Proteomes" id="UP000479710"/>
    </source>
</evidence>
<feature type="compositionally biased region" description="Basic and acidic residues" evidence="10">
    <location>
        <begin position="304"/>
        <end position="324"/>
    </location>
</feature>
<keyword evidence="8" id="KW-0539">Nucleus</keyword>
<feature type="compositionally biased region" description="Acidic residues" evidence="10">
    <location>
        <begin position="279"/>
        <end position="301"/>
    </location>
</feature>
<feature type="region of interest" description="Disordered" evidence="10">
    <location>
        <begin position="480"/>
        <end position="510"/>
    </location>
</feature>
<evidence type="ECO:0000256" key="7">
    <source>
        <dbReference type="ARBA" id="ARBA00023163"/>
    </source>
</evidence>
<evidence type="ECO:0000256" key="8">
    <source>
        <dbReference type="ARBA" id="ARBA00023242"/>
    </source>
</evidence>
<dbReference type="FunFam" id="3.30.559.10:FF:000015">
    <property type="entry name" value="Spermidine hydroxycinnamoyl transferase"/>
    <property type="match status" value="1"/>
</dbReference>
<dbReference type="Gene3D" id="3.30.559.10">
    <property type="entry name" value="Chloramphenicol acetyltransferase-like domain"/>
    <property type="match status" value="2"/>
</dbReference>
<dbReference type="Gene3D" id="1.10.10.60">
    <property type="entry name" value="Homeodomain-like"/>
    <property type="match status" value="1"/>
</dbReference>
<feature type="compositionally biased region" description="Basic and acidic residues" evidence="10">
    <location>
        <begin position="362"/>
        <end position="387"/>
    </location>
</feature>
<feature type="compositionally biased region" description="Basic and acidic residues" evidence="10">
    <location>
        <begin position="75"/>
        <end position="87"/>
    </location>
</feature>
<feature type="compositionally biased region" description="Polar residues" evidence="10">
    <location>
        <begin position="389"/>
        <end position="398"/>
    </location>
</feature>
<feature type="compositionally biased region" description="Basic and acidic residues" evidence="10">
    <location>
        <begin position="498"/>
        <end position="509"/>
    </location>
</feature>
<sequence>MASDAKPDSPPAADPPAADDDAKDADPEPEEKEKAAAAEGDEPQAGRKRRRRKKGEAAAEKEKEKPVPATPTVERPSRERKTVERYSELAPRVTPAKKSPAILQGSGSKLKDIPNVQFKLSKRKVDENLQSLHVLMYGRKSNAHFLKRNISQFSGFVWTDNQEKQRARIKEKLDKFNKEKLLDFCEILDVYVCKATTKKEEVSAKLLEFLESPSITRDVVLTDEKKGKKRRRRSKGNGQATEGASEQKKRRKSRKQSAEAAKENDDEDDEGPAGSEDASIGEEDDEDSEAKDNVESDEEPVEPPAKKTTDDKQTKKAKEKDASGRKASTKPAKGASKPSQDIEDEPEAELESKKVGKKVSKSSKESDVTVDKANKKVSKSKKDEGKEGQSNNSGASNNKARKKDAAKTSNKNKGKGKGNTEAGAAPTTEELHAVVSDILKEVDFNTATLADILRQLGTHFKMDLMDRKSEVKHIIEEVINSMSDDEEGEEENAEEDVDKNTKEENSKEDGDGEIVRYFAALHWASSSRDSYLHGERNSVHADGVAVHDQWPCSSLHPNVPTNPSLHTPEMTRGQEAAAVVELGVKRGEPSLVAPDGETKRGLYYLSNLDQNIAVIVQTVYCFAAADGAAAGDALRESLSRVLVHYYPLAGRLTLSGEGKLIVDCTGEGAVFVDAVADCAMADVGDITRPDPSVLGELVYSVPGAKNVLEMPLLAAQVTKFKCGGFVLGLAINHCMFDGVGAMQFVNSWGETARGVPLSVPPALDRAVLRARDPPVISFDHHEFEEIPDVSDTAALYGDQELMYCSFCFDPDRLERVRGLALSGGELGGRCTTFEALSGLVWRARTRALGLVPEQRTKLLFAVDGRRRFEPPLPRGYFGNGIVLTNAVATAGELLSSPPSRAAGLVQEAVRMVTDEYMRSAVDYFEATRARPSLASTLLITAWSRLPFRAADFGWGPPAAYGPAALPEREVALFLSCAEEGGGVRVLLGLPAAAMAEFERLVEEVIAS</sequence>
<dbReference type="PANTHER" id="PTHR13468">
    <property type="entry name" value="DEK PROTEIN"/>
    <property type="match status" value="1"/>
</dbReference>
<name>A0A6G1EL10_9ORYZ</name>
<protein>
    <recommendedName>
        <fullName evidence="11">DEK-C domain-containing protein</fullName>
    </recommendedName>
</protein>
<keyword evidence="5" id="KW-0805">Transcription regulation</keyword>
<dbReference type="AlphaFoldDB" id="A0A6G1EL10"/>
<keyword evidence="13" id="KW-1185">Reference proteome</keyword>
<dbReference type="InterPro" id="IPR014876">
    <property type="entry name" value="DEK_C"/>
</dbReference>
<accession>A0A6G1EL10</accession>
<dbReference type="PANTHER" id="PTHR13468:SF1">
    <property type="entry name" value="PROTEIN DEK"/>
    <property type="match status" value="1"/>
</dbReference>
<keyword evidence="6" id="KW-0238">DNA-binding</keyword>
<evidence type="ECO:0000256" key="4">
    <source>
        <dbReference type="ARBA" id="ARBA00022853"/>
    </source>
</evidence>
<dbReference type="OrthoDB" id="671439at2759"/>
<evidence type="ECO:0000259" key="11">
    <source>
        <dbReference type="PROSITE" id="PS51998"/>
    </source>
</evidence>
<proteinExistence type="inferred from homology"/>
<dbReference type="Pfam" id="PF08766">
    <property type="entry name" value="DEK_C"/>
    <property type="match status" value="1"/>
</dbReference>
<evidence type="ECO:0000256" key="3">
    <source>
        <dbReference type="ARBA" id="ARBA00022679"/>
    </source>
</evidence>
<dbReference type="Proteomes" id="UP000479710">
    <property type="component" value="Unassembled WGS sequence"/>
</dbReference>
<feature type="compositionally biased region" description="Acidic residues" evidence="10">
    <location>
        <begin position="483"/>
        <end position="497"/>
    </location>
</feature>
<feature type="region of interest" description="Disordered" evidence="10">
    <location>
        <begin position="1"/>
        <end position="106"/>
    </location>
</feature>
<evidence type="ECO:0000313" key="12">
    <source>
        <dbReference type="EMBL" id="KAF0925510.1"/>
    </source>
</evidence>
<keyword evidence="4" id="KW-0156">Chromatin regulator</keyword>
<evidence type="ECO:0000256" key="6">
    <source>
        <dbReference type="ARBA" id="ARBA00023125"/>
    </source>
</evidence>
<feature type="compositionally biased region" description="Acidic residues" evidence="10">
    <location>
        <begin position="17"/>
        <end position="30"/>
    </location>
</feature>
<dbReference type="Pfam" id="PF02458">
    <property type="entry name" value="Transferase"/>
    <property type="match status" value="1"/>
</dbReference>
<gene>
    <name evidence="12" type="ORF">E2562_016701</name>
</gene>
<feature type="compositionally biased region" description="Basic residues" evidence="10">
    <location>
        <begin position="399"/>
        <end position="416"/>
    </location>
</feature>
<dbReference type="SUPFAM" id="SSF52777">
    <property type="entry name" value="CoA-dependent acyltransferases"/>
    <property type="match status" value="1"/>
</dbReference>
<dbReference type="SUPFAM" id="SSF109715">
    <property type="entry name" value="DEK C-terminal domain"/>
    <property type="match status" value="1"/>
</dbReference>
<dbReference type="EMBL" id="SPHZ02000003">
    <property type="protein sequence ID" value="KAF0925510.1"/>
    <property type="molecule type" value="Genomic_DNA"/>
</dbReference>
<dbReference type="GO" id="GO:0006325">
    <property type="term" value="P:chromatin organization"/>
    <property type="evidence" value="ECO:0007669"/>
    <property type="project" value="UniProtKB-KW"/>
</dbReference>
<keyword evidence="7" id="KW-0804">Transcription</keyword>
<dbReference type="FunFam" id="3.30.559.10:FF:000008">
    <property type="entry name" value="Tryptamine hydroxycinnamoyl transferase"/>
    <property type="match status" value="1"/>
</dbReference>
<keyword evidence="9" id="KW-0012">Acyltransferase</keyword>
<evidence type="ECO:0000256" key="2">
    <source>
        <dbReference type="ARBA" id="ARBA00009861"/>
    </source>
</evidence>
<keyword evidence="3" id="KW-0808">Transferase</keyword>
<comment type="similarity">
    <text evidence="2">Belongs to the plant acyltransferase family.</text>
</comment>
<dbReference type="GO" id="GO:0050734">
    <property type="term" value="F:hydroxycinnamoyltransferase activity"/>
    <property type="evidence" value="ECO:0007669"/>
    <property type="project" value="UniProtKB-ARBA"/>
</dbReference>
<comment type="caution">
    <text evidence="12">The sequence shown here is derived from an EMBL/GenBank/DDBJ whole genome shotgun (WGS) entry which is preliminary data.</text>
</comment>
<dbReference type="InterPro" id="IPR023213">
    <property type="entry name" value="CAT-like_dom_sf"/>
</dbReference>
<comment type="subcellular location">
    <subcellularLocation>
        <location evidence="1">Nucleus</location>
        <location evidence="1">Nucleolus</location>
    </subcellularLocation>
</comment>
<evidence type="ECO:0000256" key="9">
    <source>
        <dbReference type="ARBA" id="ARBA00023315"/>
    </source>
</evidence>
<dbReference type="PROSITE" id="PS51998">
    <property type="entry name" value="DEK_C"/>
    <property type="match status" value="1"/>
</dbReference>
<evidence type="ECO:0000256" key="1">
    <source>
        <dbReference type="ARBA" id="ARBA00004604"/>
    </source>
</evidence>
<dbReference type="GO" id="GO:0003677">
    <property type="term" value="F:DNA binding"/>
    <property type="evidence" value="ECO:0007669"/>
    <property type="project" value="UniProtKB-KW"/>
</dbReference>
<dbReference type="GO" id="GO:0042393">
    <property type="term" value="F:histone binding"/>
    <property type="evidence" value="ECO:0007669"/>
    <property type="project" value="TreeGrafter"/>
</dbReference>
<feature type="compositionally biased region" description="Basic and acidic residues" evidence="10">
    <location>
        <begin position="55"/>
        <end position="66"/>
    </location>
</feature>
<organism evidence="12 13">
    <name type="scientific">Oryza meyeriana var. granulata</name>
    <dbReference type="NCBI Taxonomy" id="110450"/>
    <lineage>
        <taxon>Eukaryota</taxon>
        <taxon>Viridiplantae</taxon>
        <taxon>Streptophyta</taxon>
        <taxon>Embryophyta</taxon>
        <taxon>Tracheophyta</taxon>
        <taxon>Spermatophyta</taxon>
        <taxon>Magnoliopsida</taxon>
        <taxon>Liliopsida</taxon>
        <taxon>Poales</taxon>
        <taxon>Poaceae</taxon>
        <taxon>BOP clade</taxon>
        <taxon>Oryzoideae</taxon>
        <taxon>Oryzeae</taxon>
        <taxon>Oryzinae</taxon>
        <taxon>Oryza</taxon>
        <taxon>Oryza meyeriana</taxon>
    </lineage>
</organism>
<evidence type="ECO:0000256" key="5">
    <source>
        <dbReference type="ARBA" id="ARBA00023015"/>
    </source>
</evidence>
<dbReference type="InterPro" id="IPR044198">
    <property type="entry name" value="DEK"/>
</dbReference>
<dbReference type="GO" id="GO:2000779">
    <property type="term" value="P:regulation of double-strand break repair"/>
    <property type="evidence" value="ECO:0007669"/>
    <property type="project" value="TreeGrafter"/>
</dbReference>
<feature type="region of interest" description="Disordered" evidence="10">
    <location>
        <begin position="221"/>
        <end position="428"/>
    </location>
</feature>
<evidence type="ECO:0000256" key="10">
    <source>
        <dbReference type="SAM" id="MobiDB-lite"/>
    </source>
</evidence>
<dbReference type="GO" id="GO:0005730">
    <property type="term" value="C:nucleolus"/>
    <property type="evidence" value="ECO:0007669"/>
    <property type="project" value="UniProtKB-SubCell"/>
</dbReference>
<dbReference type="FunFam" id="1.10.10.60:FF:000220">
    <property type="entry name" value="DEK domain-containing chromatin associated protein"/>
    <property type="match status" value="1"/>
</dbReference>
<reference evidence="12 13" key="1">
    <citation type="submission" date="2019-11" db="EMBL/GenBank/DDBJ databases">
        <title>Whole genome sequence of Oryza granulata.</title>
        <authorList>
            <person name="Li W."/>
        </authorList>
    </citation>
    <scope>NUCLEOTIDE SEQUENCE [LARGE SCALE GENOMIC DNA]</scope>
    <source>
        <strain evidence="13">cv. Menghai</strain>
        <tissue evidence="12">Leaf</tissue>
    </source>
</reference>
<feature type="domain" description="DEK-C" evidence="11">
    <location>
        <begin position="425"/>
        <end position="480"/>
    </location>
</feature>